<organism evidence="2 3">
    <name type="scientific">Cellvibrio japonicus (strain Ueda107)</name>
    <name type="common">Pseudomonas fluorescens subsp. cellulosa</name>
    <dbReference type="NCBI Taxonomy" id="498211"/>
    <lineage>
        <taxon>Bacteria</taxon>
        <taxon>Pseudomonadati</taxon>
        <taxon>Pseudomonadota</taxon>
        <taxon>Gammaproteobacteria</taxon>
        <taxon>Cellvibrionales</taxon>
        <taxon>Cellvibrionaceae</taxon>
        <taxon>Cellvibrio</taxon>
    </lineage>
</organism>
<evidence type="ECO:0000313" key="2">
    <source>
        <dbReference type="EMBL" id="ACE85005.1"/>
    </source>
</evidence>
<evidence type="ECO:0000313" key="3">
    <source>
        <dbReference type="Proteomes" id="UP000001036"/>
    </source>
</evidence>
<keyword evidence="3" id="KW-1185">Reference proteome</keyword>
<protein>
    <submittedName>
        <fullName evidence="2">Uncharacterized protein</fullName>
    </submittedName>
</protein>
<keyword evidence="1" id="KW-0472">Membrane</keyword>
<reference evidence="2 3" key="1">
    <citation type="journal article" date="2008" name="J. Bacteriol.">
        <title>Insights into plant cell wall degradation from the genome sequence of the soil bacterium Cellvibrio japonicus.</title>
        <authorList>
            <person name="Deboy R.T."/>
            <person name="Mongodin E.F."/>
            <person name="Fouts D.E."/>
            <person name="Tailford L.E."/>
            <person name="Khouri H."/>
            <person name="Emerson J.B."/>
            <person name="Mohamoud Y."/>
            <person name="Watkins K."/>
            <person name="Henrissat B."/>
            <person name="Gilbert H.J."/>
            <person name="Nelson K.E."/>
        </authorList>
    </citation>
    <scope>NUCLEOTIDE SEQUENCE [LARGE SCALE GENOMIC DNA]</scope>
    <source>
        <strain evidence="2 3">Ueda107</strain>
    </source>
</reference>
<dbReference type="EMBL" id="CP000934">
    <property type="protein sequence ID" value="ACE85005.1"/>
    <property type="molecule type" value="Genomic_DNA"/>
</dbReference>
<dbReference type="KEGG" id="cja:CJA_1416"/>
<accession>B3PDF8</accession>
<dbReference type="Proteomes" id="UP000001036">
    <property type="component" value="Chromosome"/>
</dbReference>
<dbReference type="STRING" id="498211.CJA_1416"/>
<feature type="transmembrane region" description="Helical" evidence="1">
    <location>
        <begin position="12"/>
        <end position="38"/>
    </location>
</feature>
<name>B3PDF8_CELJU</name>
<keyword evidence="1" id="KW-1133">Transmembrane helix</keyword>
<feature type="transmembrane region" description="Helical" evidence="1">
    <location>
        <begin position="44"/>
        <end position="65"/>
    </location>
</feature>
<gene>
    <name evidence="2" type="ordered locus">CJA_1416</name>
</gene>
<evidence type="ECO:0000256" key="1">
    <source>
        <dbReference type="SAM" id="Phobius"/>
    </source>
</evidence>
<dbReference type="AlphaFoldDB" id="B3PDF8"/>
<proteinExistence type="predicted"/>
<dbReference type="HOGENOM" id="CLU_2615547_0_0_6"/>
<keyword evidence="1" id="KW-0812">Transmembrane</keyword>
<sequence length="78" mass="8956">MQKCNLKTIRLIALLAIFKSLNIFNIFFCHYCAFVFFSKNISDIPIQIVILIETICISGHISSFCSQHHIVNMQGNHI</sequence>